<comment type="caution">
    <text evidence="8">The sequence shown here is derived from an EMBL/GenBank/DDBJ whole genome shotgun (WGS) entry which is preliminary data.</text>
</comment>
<dbReference type="EMBL" id="NIHT01000037">
    <property type="protein sequence ID" value="PLT71302.1"/>
    <property type="molecule type" value="Genomic_DNA"/>
</dbReference>
<dbReference type="PANTHER" id="PTHR11851">
    <property type="entry name" value="METALLOPROTEASE"/>
    <property type="match status" value="1"/>
</dbReference>
<dbReference type="GO" id="GO:0008237">
    <property type="term" value="F:metallopeptidase activity"/>
    <property type="evidence" value="ECO:0007669"/>
    <property type="project" value="UniProtKB-KW"/>
</dbReference>
<feature type="domain" description="Peptidase M16 N-terminal" evidence="6">
    <location>
        <begin position="10"/>
        <end position="120"/>
    </location>
</feature>
<evidence type="ECO:0000256" key="4">
    <source>
        <dbReference type="ARBA" id="ARBA00022833"/>
    </source>
</evidence>
<keyword evidence="4" id="KW-0862">Zinc</keyword>
<evidence type="ECO:0000256" key="2">
    <source>
        <dbReference type="ARBA" id="ARBA00022723"/>
    </source>
</evidence>
<evidence type="ECO:0000313" key="10">
    <source>
        <dbReference type="Proteomes" id="UP000235093"/>
    </source>
</evidence>
<keyword evidence="5" id="KW-0482">Metalloprotease</keyword>
<keyword evidence="2" id="KW-0479">Metal-binding</keyword>
<organism evidence="8 9">
    <name type="scientific">Mediterraneibacter gnavus</name>
    <name type="common">Ruminococcus gnavus</name>
    <dbReference type="NCBI Taxonomy" id="33038"/>
    <lineage>
        <taxon>Bacteria</taxon>
        <taxon>Bacillati</taxon>
        <taxon>Bacillota</taxon>
        <taxon>Clostridia</taxon>
        <taxon>Lachnospirales</taxon>
        <taxon>Lachnospiraceae</taxon>
        <taxon>Mediterraneibacter</taxon>
    </lineage>
</organism>
<dbReference type="Pfam" id="PF00675">
    <property type="entry name" value="Peptidase_M16"/>
    <property type="match status" value="1"/>
</dbReference>
<gene>
    <name evidence="7" type="ORF">CDL23_15190</name>
    <name evidence="8" type="ORF">CDL26_09970</name>
</gene>
<dbReference type="EMBL" id="NIHS01000016">
    <property type="protein sequence ID" value="PLT72007.1"/>
    <property type="molecule type" value="Genomic_DNA"/>
</dbReference>
<evidence type="ECO:0000256" key="3">
    <source>
        <dbReference type="ARBA" id="ARBA00022801"/>
    </source>
</evidence>
<name>A0A2N5PA49_MEDGN</name>
<evidence type="ECO:0000313" key="7">
    <source>
        <dbReference type="EMBL" id="PLT71302.1"/>
    </source>
</evidence>
<dbReference type="AlphaFoldDB" id="A0A2N5PA49"/>
<dbReference type="GO" id="GO:0006508">
    <property type="term" value="P:proteolysis"/>
    <property type="evidence" value="ECO:0007669"/>
    <property type="project" value="UniProtKB-KW"/>
</dbReference>
<sequence>MGIIQVKIYQQIQNSKNAEFNLVVSCGSKDEKSGQIGISHLLEHMNLSFAKQTSHWINVSGYTTYEYTQYCIKCKNSLSDVKKVIEKLKNIIEGKELLESNLSGAKNDVIEEILEQRKNSFFSMRNLLLPKILPDSLREKMPVGNIFDIKKISYADIVKYQEDNYSFENTAVFSKCKYAVEELFFENDKSNYKNQLESTSVLIPDVNLRIWWEVAQLYYEENLKKNIIYFSFKNSFADLHEFISQEVQINYFFLKFDFYLTKLVGNDVGATLYENQIVKGVSIYSYEFVCVNKEFDIDEITLLVETVLDEIYSLEFDLDMLTLEKSKEIVFEKYQNMNFEDKGKMDFLYGIDAELITRKILSQIPFSFSIKSIVEMIMKNEGM</sequence>
<evidence type="ECO:0000256" key="5">
    <source>
        <dbReference type="ARBA" id="ARBA00023049"/>
    </source>
</evidence>
<dbReference type="InterPro" id="IPR011249">
    <property type="entry name" value="Metalloenz_LuxS/M16"/>
</dbReference>
<dbReference type="InterPro" id="IPR050361">
    <property type="entry name" value="MPP/UQCRC_Complex"/>
</dbReference>
<evidence type="ECO:0000259" key="6">
    <source>
        <dbReference type="Pfam" id="PF00675"/>
    </source>
</evidence>
<proteinExistence type="predicted"/>
<evidence type="ECO:0000313" key="8">
    <source>
        <dbReference type="EMBL" id="PLT72007.1"/>
    </source>
</evidence>
<dbReference type="PANTHER" id="PTHR11851:SF149">
    <property type="entry name" value="GH01077P"/>
    <property type="match status" value="1"/>
</dbReference>
<protein>
    <recommendedName>
        <fullName evidence="6">Peptidase M16 N-terminal domain-containing protein</fullName>
    </recommendedName>
</protein>
<accession>A0A2N5PA49</accession>
<keyword evidence="1" id="KW-0645">Protease</keyword>
<reference evidence="9 10" key="1">
    <citation type="journal article" date="2017" name="Genome Med.">
        <title>A novel Ruminococcus gnavus clade enriched in inflammatory bowel disease patients.</title>
        <authorList>
            <person name="Hall A.B."/>
            <person name="Yassour M."/>
            <person name="Sauk J."/>
            <person name="Garner A."/>
            <person name="Jiang X."/>
            <person name="Arthur T."/>
            <person name="Lagoudas G.K."/>
            <person name="Vatanen T."/>
            <person name="Fornelos N."/>
            <person name="Wilson R."/>
            <person name="Bertha M."/>
            <person name="Cohen M."/>
            <person name="Garber J."/>
            <person name="Khalili H."/>
            <person name="Gevers D."/>
            <person name="Ananthakrishnan A.N."/>
            <person name="Kugathasan S."/>
            <person name="Lander E.S."/>
            <person name="Blainey P."/>
            <person name="Vlamakis H."/>
            <person name="Xavier R.J."/>
            <person name="Huttenhower C."/>
        </authorList>
    </citation>
    <scope>NUCLEOTIDE SEQUENCE [LARGE SCALE GENOMIC DNA]</scope>
    <source>
        <strain evidence="8 9">RJX1124</strain>
        <strain evidence="7 10">RJX1125</strain>
    </source>
</reference>
<dbReference type="SUPFAM" id="SSF63411">
    <property type="entry name" value="LuxS/MPP-like metallohydrolase"/>
    <property type="match status" value="1"/>
</dbReference>
<evidence type="ECO:0000313" key="9">
    <source>
        <dbReference type="Proteomes" id="UP000234891"/>
    </source>
</evidence>
<dbReference type="InterPro" id="IPR011765">
    <property type="entry name" value="Pept_M16_N"/>
</dbReference>
<dbReference type="Gene3D" id="3.30.830.10">
    <property type="entry name" value="Metalloenzyme, LuxS/M16 peptidase-like"/>
    <property type="match status" value="1"/>
</dbReference>
<dbReference type="Proteomes" id="UP000234891">
    <property type="component" value="Unassembled WGS sequence"/>
</dbReference>
<evidence type="ECO:0000256" key="1">
    <source>
        <dbReference type="ARBA" id="ARBA00022670"/>
    </source>
</evidence>
<dbReference type="GO" id="GO:0046872">
    <property type="term" value="F:metal ion binding"/>
    <property type="evidence" value="ECO:0007669"/>
    <property type="project" value="UniProtKB-KW"/>
</dbReference>
<dbReference type="Proteomes" id="UP000235093">
    <property type="component" value="Unassembled WGS sequence"/>
</dbReference>
<keyword evidence="3" id="KW-0378">Hydrolase</keyword>